<evidence type="ECO:0000256" key="1">
    <source>
        <dbReference type="SAM" id="MobiDB-lite"/>
    </source>
</evidence>
<gene>
    <name evidence="2" type="primary">ORF2</name>
</gene>
<dbReference type="Proteomes" id="UP000241996">
    <property type="component" value="Segment"/>
</dbReference>
<dbReference type="KEGG" id="vg:37627250"/>
<name>A0A220QTH2_9VIRU</name>
<feature type="region of interest" description="Disordered" evidence="1">
    <location>
        <begin position="247"/>
        <end position="267"/>
    </location>
</feature>
<dbReference type="OrthoDB" id="39306at10239"/>
<evidence type="ECO:0000313" key="3">
    <source>
        <dbReference type="Proteomes" id="UP000241996"/>
    </source>
</evidence>
<dbReference type="GeneID" id="37627250"/>
<dbReference type="EMBL" id="MF041813">
    <property type="protein sequence ID" value="ASK12215.1"/>
    <property type="molecule type" value="Genomic_RNA"/>
</dbReference>
<accession>A0A220QTH2</accession>
<proteinExistence type="predicted"/>
<dbReference type="RefSeq" id="YP_009513235.1">
    <property type="nucleotide sequence ID" value="NC_039236.1"/>
</dbReference>
<protein>
    <submittedName>
        <fullName evidence="2">Uncharacterized protein</fullName>
    </submittedName>
</protein>
<keyword evidence="3" id="KW-1185">Reference proteome</keyword>
<evidence type="ECO:0000313" key="2">
    <source>
        <dbReference type="EMBL" id="ASK12215.1"/>
    </source>
</evidence>
<sequence length="267" mass="27734">MNGLPTTATQFTNWYSENFASSGISFLASGGANWVPGSSSVSSSVTPSRVQPARLNQDYASFAQSSPANNQGFDPWGVKDSPIIDDDERVQSNLETETEIPNEAEEGLSETVEAVGEVTTGVEAAEATAAVSTPWTLLAIANQQLGQAVSTAHVSGLQQQSSADYTANMQSHGLNVGLNADLIREQQSQTISRQQAGGSIGSLLGPLGTLIGQAIAGYNSVNQEDLKTAASFNGYVNPQMSNIVASQTTSGDAGQATQVDNVDTTNA</sequence>
<reference evidence="2" key="1">
    <citation type="journal article" date="2017" name="J. Gen. Virol.">
        <title>Polycipiviridae: a proposed new family of polycistronic picorna-like RNA viruses.</title>
        <authorList>
            <person name="Olendraite I."/>
            <person name="Lukhovitskaya N.I."/>
            <person name="Porter S.D."/>
            <person name="Valles S.M."/>
            <person name="Firth A.E."/>
        </authorList>
    </citation>
    <scope>NUCLEOTIDE SEQUENCE</scope>
    <source>
        <strain evidence="2">Florida-Sin</strain>
    </source>
</reference>
<organism evidence="2">
    <name type="scientific">Solenopsis invicta virus 2</name>
    <dbReference type="NCBI Taxonomy" id="439491"/>
    <lineage>
        <taxon>Viruses</taxon>
        <taxon>Riboviria</taxon>
        <taxon>Orthornavirae</taxon>
        <taxon>Pisuviricota</taxon>
        <taxon>Pisoniviricetes</taxon>
        <taxon>Picornavirales</taxon>
        <taxon>Polycipiviridae</taxon>
        <taxon>Sopolycivirus</taxon>
        <taxon>Sopolycivirus solenopsis</taxon>
    </lineage>
</organism>